<name>A0A0E9XYP6_ANGAN</name>
<dbReference type="AlphaFoldDB" id="A0A0E9XYP6"/>
<accession>A0A0E9XYP6</accession>
<sequence length="36" mass="4031">MLPFIFLISSSDSPGKSGRCLWRRLLYGNLALCVIC</sequence>
<proteinExistence type="predicted"/>
<protein>
    <submittedName>
        <fullName evidence="1">Uncharacterized protein</fullName>
    </submittedName>
</protein>
<organism evidence="1">
    <name type="scientific">Anguilla anguilla</name>
    <name type="common">European freshwater eel</name>
    <name type="synonym">Muraena anguilla</name>
    <dbReference type="NCBI Taxonomy" id="7936"/>
    <lineage>
        <taxon>Eukaryota</taxon>
        <taxon>Metazoa</taxon>
        <taxon>Chordata</taxon>
        <taxon>Craniata</taxon>
        <taxon>Vertebrata</taxon>
        <taxon>Euteleostomi</taxon>
        <taxon>Actinopterygii</taxon>
        <taxon>Neopterygii</taxon>
        <taxon>Teleostei</taxon>
        <taxon>Anguilliformes</taxon>
        <taxon>Anguillidae</taxon>
        <taxon>Anguilla</taxon>
    </lineage>
</organism>
<reference evidence="1" key="1">
    <citation type="submission" date="2014-11" db="EMBL/GenBank/DDBJ databases">
        <authorList>
            <person name="Amaro Gonzalez C."/>
        </authorList>
    </citation>
    <scope>NUCLEOTIDE SEQUENCE</scope>
</reference>
<reference evidence="1" key="2">
    <citation type="journal article" date="2015" name="Fish Shellfish Immunol.">
        <title>Early steps in the European eel (Anguilla anguilla)-Vibrio vulnificus interaction in the gills: Role of the RtxA13 toxin.</title>
        <authorList>
            <person name="Callol A."/>
            <person name="Pajuelo D."/>
            <person name="Ebbesson L."/>
            <person name="Teles M."/>
            <person name="MacKenzie S."/>
            <person name="Amaro C."/>
        </authorList>
    </citation>
    <scope>NUCLEOTIDE SEQUENCE</scope>
</reference>
<evidence type="ECO:0000313" key="1">
    <source>
        <dbReference type="EMBL" id="JAI06809.1"/>
    </source>
</evidence>
<dbReference type="EMBL" id="GBXM01001769">
    <property type="protein sequence ID" value="JAI06809.1"/>
    <property type="molecule type" value="Transcribed_RNA"/>
</dbReference>